<dbReference type="OrthoDB" id="8192957at2759"/>
<feature type="signal peptide" evidence="4">
    <location>
        <begin position="1"/>
        <end position="15"/>
    </location>
</feature>
<reference evidence="6" key="1">
    <citation type="journal article" date="2008" name="Insect Biochem. Mol. Biol.">
        <title>The genome of a lepidopteran model insect, the silkworm Bombyx mori.</title>
        <authorList>
            <consortium name="International Silkworm Genome Consortium"/>
        </authorList>
    </citation>
    <scope>NUCLEOTIDE SEQUENCE [LARGE SCALE GENOMIC DNA]</scope>
    <source>
        <strain evidence="6">p50T</strain>
    </source>
</reference>
<evidence type="ECO:0000256" key="1">
    <source>
        <dbReference type="ARBA" id="ARBA00022460"/>
    </source>
</evidence>
<name>A0A8R2C8R9_BOMMO</name>
<dbReference type="PRINTS" id="PR00947">
    <property type="entry name" value="CUTICLE"/>
</dbReference>
<evidence type="ECO:0000256" key="3">
    <source>
        <dbReference type="PROSITE-ProRule" id="PRU00497"/>
    </source>
</evidence>
<dbReference type="PANTHER" id="PTHR12236">
    <property type="entry name" value="STRUCTURAL CONTITUENT OF CUTICLE"/>
    <property type="match status" value="1"/>
</dbReference>
<sequence>MQMLILLAFVGTSLAAPIDYFHGGVSYASPYAVHAPLTVHAAPVAVHAAPLVAHTPVAVHTETVSYPKYAFNYGVKDLHTGDIKSQQEQRDGDVVKGSYSLVEPDGTTRTVHYTADDHTGFNAVVQKSGHAAHPVVAHVAPVAHVAAAPAYTIPHYGFH</sequence>
<reference evidence="5" key="2">
    <citation type="submission" date="2022-06" db="UniProtKB">
        <authorList>
            <consortium name="EnsemblMetazoa"/>
        </authorList>
    </citation>
    <scope>IDENTIFICATION</scope>
    <source>
        <strain evidence="5">p50T (Dazao)</strain>
    </source>
</reference>
<dbReference type="GeneID" id="100379350"/>
<feature type="chain" id="PRO_5035831849" description="Cuticle protein" evidence="4">
    <location>
        <begin position="16"/>
        <end position="159"/>
    </location>
</feature>
<dbReference type="Proteomes" id="UP000005204">
    <property type="component" value="Unassembled WGS sequence"/>
</dbReference>
<dbReference type="CTD" id="100379350"/>
<evidence type="ECO:0000256" key="2">
    <source>
        <dbReference type="ARBA" id="ARBA00022729"/>
    </source>
</evidence>
<evidence type="ECO:0000256" key="4">
    <source>
        <dbReference type="SAM" id="SignalP"/>
    </source>
</evidence>
<dbReference type="RefSeq" id="XP_012550693.1">
    <property type="nucleotide sequence ID" value="XM_012695239.4"/>
</dbReference>
<keyword evidence="6" id="KW-1185">Reference proteome</keyword>
<evidence type="ECO:0008006" key="7">
    <source>
        <dbReference type="Google" id="ProtNLM"/>
    </source>
</evidence>
<dbReference type="PROSITE" id="PS00233">
    <property type="entry name" value="CHIT_BIND_RR_1"/>
    <property type="match status" value="1"/>
</dbReference>
<dbReference type="Pfam" id="PF00379">
    <property type="entry name" value="Chitin_bind_4"/>
    <property type="match status" value="1"/>
</dbReference>
<protein>
    <recommendedName>
        <fullName evidence="7">Cuticle protein</fullName>
    </recommendedName>
</protein>
<dbReference type="InterPro" id="IPR031311">
    <property type="entry name" value="CHIT_BIND_RR_consensus"/>
</dbReference>
<keyword evidence="2 4" id="KW-0732">Signal</keyword>
<dbReference type="GO" id="GO:0031012">
    <property type="term" value="C:extracellular matrix"/>
    <property type="evidence" value="ECO:0007669"/>
    <property type="project" value="TreeGrafter"/>
</dbReference>
<organism evidence="5 6">
    <name type="scientific">Bombyx mori</name>
    <name type="common">Silk moth</name>
    <dbReference type="NCBI Taxonomy" id="7091"/>
    <lineage>
        <taxon>Eukaryota</taxon>
        <taxon>Metazoa</taxon>
        <taxon>Ecdysozoa</taxon>
        <taxon>Arthropoda</taxon>
        <taxon>Hexapoda</taxon>
        <taxon>Insecta</taxon>
        <taxon>Pterygota</taxon>
        <taxon>Neoptera</taxon>
        <taxon>Endopterygota</taxon>
        <taxon>Lepidoptera</taxon>
        <taxon>Glossata</taxon>
        <taxon>Ditrysia</taxon>
        <taxon>Bombycoidea</taxon>
        <taxon>Bombycidae</taxon>
        <taxon>Bombycinae</taxon>
        <taxon>Bombyx</taxon>
    </lineage>
</organism>
<accession>A0A8R2C8R9</accession>
<proteinExistence type="predicted"/>
<dbReference type="PANTHER" id="PTHR12236:SF95">
    <property type="entry name" value="CUTICULAR PROTEIN 76BD, ISOFORM C-RELATED"/>
    <property type="match status" value="1"/>
</dbReference>
<evidence type="ECO:0000313" key="5">
    <source>
        <dbReference type="EnsemblMetazoa" id="XP_012550693.1"/>
    </source>
</evidence>
<keyword evidence="1 3" id="KW-0193">Cuticle</keyword>
<dbReference type="GO" id="GO:0005615">
    <property type="term" value="C:extracellular space"/>
    <property type="evidence" value="ECO:0007669"/>
    <property type="project" value="TreeGrafter"/>
</dbReference>
<dbReference type="EnsemblMetazoa" id="XM_012695239.3">
    <property type="protein sequence ID" value="XP_012550693.1"/>
    <property type="gene ID" value="GeneID_100379350"/>
</dbReference>
<dbReference type="PROSITE" id="PS51155">
    <property type="entry name" value="CHIT_BIND_RR_2"/>
    <property type="match status" value="1"/>
</dbReference>
<dbReference type="AlphaFoldDB" id="A0A8R2C8R9"/>
<dbReference type="InterPro" id="IPR000618">
    <property type="entry name" value="Insect_cuticle"/>
</dbReference>
<dbReference type="GO" id="GO:0042302">
    <property type="term" value="F:structural constituent of cuticle"/>
    <property type="evidence" value="ECO:0007669"/>
    <property type="project" value="UniProtKB-UniRule"/>
</dbReference>
<evidence type="ECO:0000313" key="6">
    <source>
        <dbReference type="Proteomes" id="UP000005204"/>
    </source>
</evidence>
<dbReference type="InterPro" id="IPR051217">
    <property type="entry name" value="Insect_Cuticle_Struc_Prot"/>
</dbReference>